<evidence type="ECO:0008006" key="4">
    <source>
        <dbReference type="Google" id="ProtNLM"/>
    </source>
</evidence>
<gene>
    <name evidence="2" type="ORF">KK2020170_05420</name>
</gene>
<keyword evidence="1" id="KW-0812">Transmembrane</keyword>
<proteinExistence type="predicted"/>
<organism evidence="2 3">
    <name type="scientific">Flavobacterium okayamense</name>
    <dbReference type="NCBI Taxonomy" id="2830782"/>
    <lineage>
        <taxon>Bacteria</taxon>
        <taxon>Pseudomonadati</taxon>
        <taxon>Bacteroidota</taxon>
        <taxon>Flavobacteriia</taxon>
        <taxon>Flavobacteriales</taxon>
        <taxon>Flavobacteriaceae</taxon>
        <taxon>Flavobacterium</taxon>
    </lineage>
</organism>
<keyword evidence="1" id="KW-0472">Membrane</keyword>
<keyword evidence="3" id="KW-1185">Reference proteome</keyword>
<feature type="transmembrane region" description="Helical" evidence="1">
    <location>
        <begin position="72"/>
        <end position="90"/>
    </location>
</feature>
<feature type="transmembrane region" description="Helical" evidence="1">
    <location>
        <begin position="102"/>
        <end position="123"/>
    </location>
</feature>
<protein>
    <recommendedName>
        <fullName evidence="4">NADH dehydrogenase subunit 6</fullName>
    </recommendedName>
</protein>
<dbReference type="EMBL" id="AP024749">
    <property type="protein sequence ID" value="BCY27674.1"/>
    <property type="molecule type" value="Genomic_DNA"/>
</dbReference>
<evidence type="ECO:0000313" key="2">
    <source>
        <dbReference type="EMBL" id="BCY27674.1"/>
    </source>
</evidence>
<sequence>MKYLNFFKIILVLLFLFILLPNNKAIIPNILMLLSSSMMLTGENLSMFEVSMSVLSVLSLMSIFLIFLKNKFLTLFGILFFWLWIFYFFLNYDSNRFIKFSILSYISLGMFLILSVFIVKSIFDKKNKAGSKI</sequence>
<evidence type="ECO:0000313" key="3">
    <source>
        <dbReference type="Proteomes" id="UP000825258"/>
    </source>
</evidence>
<dbReference type="Proteomes" id="UP000825258">
    <property type="component" value="Chromosome"/>
</dbReference>
<keyword evidence="1" id="KW-1133">Transmembrane helix</keyword>
<reference evidence="2 3" key="1">
    <citation type="submission" date="2021-06" db="EMBL/GenBank/DDBJ databases">
        <title>Whole genome sequences of Flavobacterium sp. KK2020170 and assembly.</title>
        <authorList>
            <person name="Kitahara K."/>
            <person name="Miyoshi S."/>
            <person name="Uesaka K."/>
        </authorList>
    </citation>
    <scope>NUCLEOTIDE SEQUENCE [LARGE SCALE GENOMIC DNA]</scope>
    <source>
        <strain evidence="2 3">KK2020170</strain>
    </source>
</reference>
<accession>A0ABN6HSX5</accession>
<feature type="transmembrane region" description="Helical" evidence="1">
    <location>
        <begin position="48"/>
        <end position="67"/>
    </location>
</feature>
<evidence type="ECO:0000256" key="1">
    <source>
        <dbReference type="SAM" id="Phobius"/>
    </source>
</evidence>
<name>A0ABN6HSX5_9FLAO</name>